<protein>
    <recommendedName>
        <fullName evidence="2">Calx-beta domain-containing protein</fullName>
    </recommendedName>
</protein>
<feature type="non-terminal residue" evidence="1">
    <location>
        <position position="266"/>
    </location>
</feature>
<evidence type="ECO:0000313" key="1">
    <source>
        <dbReference type="EMBL" id="SVD78274.1"/>
    </source>
</evidence>
<accession>A0A382Y4Z8</accession>
<proteinExistence type="predicted"/>
<organism evidence="1">
    <name type="scientific">marine metagenome</name>
    <dbReference type="NCBI Taxonomy" id="408172"/>
    <lineage>
        <taxon>unclassified sequences</taxon>
        <taxon>metagenomes</taxon>
        <taxon>ecological metagenomes</taxon>
    </lineage>
</organism>
<feature type="non-terminal residue" evidence="1">
    <location>
        <position position="1"/>
    </location>
</feature>
<dbReference type="AlphaFoldDB" id="A0A382Y4Z8"/>
<evidence type="ECO:0008006" key="2">
    <source>
        <dbReference type="Google" id="ProtNLM"/>
    </source>
</evidence>
<dbReference type="EMBL" id="UINC01172941">
    <property type="protein sequence ID" value="SVD78274.1"/>
    <property type="molecule type" value="Genomic_DNA"/>
</dbReference>
<gene>
    <name evidence="1" type="ORF">METZ01_LOCUS431128</name>
</gene>
<name>A0A382Y4Z8_9ZZZZ</name>
<reference evidence="1" key="1">
    <citation type="submission" date="2018-05" db="EMBL/GenBank/DDBJ databases">
        <authorList>
            <person name="Lanie J.A."/>
            <person name="Ng W.-L."/>
            <person name="Kazmierczak K.M."/>
            <person name="Andrzejewski T.M."/>
            <person name="Davidsen T.M."/>
            <person name="Wayne K.J."/>
            <person name="Tettelin H."/>
            <person name="Glass J.I."/>
            <person name="Rusch D."/>
            <person name="Podicherti R."/>
            <person name="Tsui H.-C.T."/>
            <person name="Winkler M.E."/>
        </authorList>
    </citation>
    <scope>NUCLEOTIDE SEQUENCE</scope>
</reference>
<sequence>VHVLNEYPPRISVTPLTGLNVSESGDTSVFRMMLLSEPKADVTIGLSSSDETEAIIDKSSVTFNSENWLEPQSVTVQGVNDDEDDGNKEFTIMTSAAVSDDSLYNGVDASDPIFRNVDDEGAGFVINPLSGLSTSEDGTIAQTHIQLRTSPSSPVTLLLASANDEEGTVLPASLSYNSSNWSESQTVTITGVDDVVKDERKGFAIVTFPAESEDDDYKEIDPVDIIVFNDDNDDVGIKTSTIPDTTTEKGGQVVITLNLTAKPAED</sequence>